<keyword evidence="3" id="KW-0949">S-adenosyl-L-methionine</keyword>
<evidence type="ECO:0000313" key="8">
    <source>
        <dbReference type="EMBL" id="AGZ94032.1"/>
    </source>
</evidence>
<dbReference type="EMBL" id="KF386869">
    <property type="protein sequence ID" value="AGZ94032.1"/>
    <property type="molecule type" value="Genomic_DNA"/>
</dbReference>
<feature type="active site" description="Proton acceptor" evidence="4">
    <location>
        <position position="264"/>
    </location>
</feature>
<dbReference type="Gene3D" id="3.40.50.150">
    <property type="entry name" value="Vaccinia Virus protein VP39"/>
    <property type="match status" value="1"/>
</dbReference>
<dbReference type="GO" id="GO:0008171">
    <property type="term" value="F:O-methyltransferase activity"/>
    <property type="evidence" value="ECO:0007669"/>
    <property type="project" value="InterPro"/>
</dbReference>
<dbReference type="InterPro" id="IPR016461">
    <property type="entry name" value="COMT-like"/>
</dbReference>
<dbReference type="InterPro" id="IPR012967">
    <property type="entry name" value="COMT_dimerisation"/>
</dbReference>
<evidence type="ECO:0000259" key="6">
    <source>
        <dbReference type="Pfam" id="PF00891"/>
    </source>
</evidence>
<keyword evidence="2 8" id="KW-0808">Transferase</keyword>
<dbReference type="PIRSF" id="PIRSF005739">
    <property type="entry name" value="O-mtase"/>
    <property type="match status" value="1"/>
</dbReference>
<dbReference type="SUPFAM" id="SSF46785">
    <property type="entry name" value="Winged helix' DNA-binding domain"/>
    <property type="match status" value="1"/>
</dbReference>
<dbReference type="Gene3D" id="1.10.287.1350">
    <property type="match status" value="1"/>
</dbReference>
<dbReference type="InterPro" id="IPR036390">
    <property type="entry name" value="WH_DNA-bd_sf"/>
</dbReference>
<name>U5YRA6_9ACTN</name>
<dbReference type="AlphaFoldDB" id="U5YRA6"/>
<dbReference type="InterPro" id="IPR001077">
    <property type="entry name" value="COMT_C"/>
</dbReference>
<feature type="domain" description="O-methyltransferase dimerisation" evidence="7">
    <location>
        <begin position="35"/>
        <end position="101"/>
    </location>
</feature>
<organism evidence="8">
    <name type="scientific">Streptomyces sp. MMG1612</name>
    <dbReference type="NCBI Taxonomy" id="1415547"/>
    <lineage>
        <taxon>Bacteria</taxon>
        <taxon>Bacillati</taxon>
        <taxon>Actinomycetota</taxon>
        <taxon>Actinomycetes</taxon>
        <taxon>Kitasatosporales</taxon>
        <taxon>Streptomycetaceae</taxon>
        <taxon>Streptomyces</taxon>
    </lineage>
</organism>
<evidence type="ECO:0000256" key="2">
    <source>
        <dbReference type="ARBA" id="ARBA00022679"/>
    </source>
</evidence>
<dbReference type="InterPro" id="IPR029063">
    <property type="entry name" value="SAM-dependent_MTases_sf"/>
</dbReference>
<dbReference type="GO" id="GO:0032259">
    <property type="term" value="P:methylation"/>
    <property type="evidence" value="ECO:0007669"/>
    <property type="project" value="UniProtKB-KW"/>
</dbReference>
<evidence type="ECO:0000256" key="3">
    <source>
        <dbReference type="ARBA" id="ARBA00022691"/>
    </source>
</evidence>
<sequence>MTHPRTTIAPSPHGEPAPPPRDGAALRRLWELGDYVTPLALRLVSDLGVADVLADGPLAVDELAARTGAHPDALRRALRVLVARQVFEEPTPSVFALNDTADPLRSDHPQSARDAFSLLPCDLHAWAEAAHSLRTGEPAFAHVHGTTRWTYLDEHPEDADRFHRRMRSASRQWGALLASGHPWAGDEHVVDVGGGTGGVLAELLHAHPGMRGHLLDQPAVVEGAPAVLSAYGPDVAERCTVTGGDFFTAVPPGHDTYLLVNVLHDWDDAHALRILANVRSAMPDDGTLLIVEGGVTERAGSASGPLDLHMLVVWGGRERTRPEWDALLGRSGLTIERVTPAGPRWIVVVRPLP</sequence>
<protein>
    <submittedName>
        <fullName evidence="8">O-methyltransferase</fullName>
    </submittedName>
</protein>
<evidence type="ECO:0000259" key="7">
    <source>
        <dbReference type="Pfam" id="PF08100"/>
    </source>
</evidence>
<dbReference type="Pfam" id="PF08100">
    <property type="entry name" value="Dimerisation"/>
    <property type="match status" value="1"/>
</dbReference>
<keyword evidence="1 8" id="KW-0489">Methyltransferase</keyword>
<dbReference type="Gene3D" id="1.10.10.10">
    <property type="entry name" value="Winged helix-like DNA-binding domain superfamily/Winged helix DNA-binding domain"/>
    <property type="match status" value="1"/>
</dbReference>
<evidence type="ECO:0000256" key="1">
    <source>
        <dbReference type="ARBA" id="ARBA00022603"/>
    </source>
</evidence>
<feature type="region of interest" description="Disordered" evidence="5">
    <location>
        <begin position="1"/>
        <end position="22"/>
    </location>
</feature>
<evidence type="ECO:0000256" key="5">
    <source>
        <dbReference type="SAM" id="MobiDB-lite"/>
    </source>
</evidence>
<reference evidence="8" key="1">
    <citation type="journal article" date="2013" name="Proc. Natl. Acad. Sci. U.S.A.">
        <title>Diversity and abundance of phosphonate biosynthetic genes in nature.</title>
        <authorList>
            <person name="Yu X."/>
            <person name="Doroghazi J.R."/>
            <person name="Janga S.C."/>
            <person name="Zhang J.K."/>
            <person name="Circello B."/>
            <person name="Griffin B.M."/>
            <person name="Labeda D.P."/>
            <person name="Metcalf W.W."/>
        </authorList>
    </citation>
    <scope>NUCLEOTIDE SEQUENCE</scope>
    <source>
        <strain evidence="8">MMG1612</strain>
    </source>
</reference>
<feature type="domain" description="O-methyltransferase C-terminal" evidence="6">
    <location>
        <begin position="126"/>
        <end position="332"/>
    </location>
</feature>
<proteinExistence type="predicted"/>
<dbReference type="SUPFAM" id="SSF53335">
    <property type="entry name" value="S-adenosyl-L-methionine-dependent methyltransferases"/>
    <property type="match status" value="1"/>
</dbReference>
<dbReference type="PROSITE" id="PS51683">
    <property type="entry name" value="SAM_OMT_II"/>
    <property type="match status" value="1"/>
</dbReference>
<dbReference type="GO" id="GO:0046983">
    <property type="term" value="F:protein dimerization activity"/>
    <property type="evidence" value="ECO:0007669"/>
    <property type="project" value="InterPro"/>
</dbReference>
<dbReference type="Pfam" id="PF00891">
    <property type="entry name" value="Methyltransf_2"/>
    <property type="match status" value="1"/>
</dbReference>
<evidence type="ECO:0000256" key="4">
    <source>
        <dbReference type="PIRSR" id="PIRSR005739-1"/>
    </source>
</evidence>
<dbReference type="PANTHER" id="PTHR43712:SF2">
    <property type="entry name" value="O-METHYLTRANSFERASE CICE"/>
    <property type="match status" value="1"/>
</dbReference>
<dbReference type="InterPro" id="IPR036388">
    <property type="entry name" value="WH-like_DNA-bd_sf"/>
</dbReference>
<dbReference type="PANTHER" id="PTHR43712">
    <property type="entry name" value="PUTATIVE (AFU_ORTHOLOGUE AFUA_4G14580)-RELATED"/>
    <property type="match status" value="1"/>
</dbReference>
<accession>U5YRA6</accession>